<evidence type="ECO:0000256" key="1">
    <source>
        <dbReference type="SAM" id="MobiDB-lite"/>
    </source>
</evidence>
<dbReference type="KEGG" id="mng:MNEG_2967"/>
<dbReference type="GeneID" id="25735845"/>
<proteinExistence type="predicted"/>
<keyword evidence="3" id="KW-1185">Reference proteome</keyword>
<dbReference type="AlphaFoldDB" id="A0A0D2MX34"/>
<organism evidence="2 3">
    <name type="scientific">Monoraphidium neglectum</name>
    <dbReference type="NCBI Taxonomy" id="145388"/>
    <lineage>
        <taxon>Eukaryota</taxon>
        <taxon>Viridiplantae</taxon>
        <taxon>Chlorophyta</taxon>
        <taxon>core chlorophytes</taxon>
        <taxon>Chlorophyceae</taxon>
        <taxon>CS clade</taxon>
        <taxon>Sphaeropleales</taxon>
        <taxon>Selenastraceae</taxon>
        <taxon>Monoraphidium</taxon>
    </lineage>
</organism>
<reference evidence="2 3" key="1">
    <citation type="journal article" date="2013" name="BMC Genomics">
        <title>Reconstruction of the lipid metabolism for the microalga Monoraphidium neglectum from its genome sequence reveals characteristics suitable for biofuel production.</title>
        <authorList>
            <person name="Bogen C."/>
            <person name="Al-Dilaimi A."/>
            <person name="Albersmeier A."/>
            <person name="Wichmann J."/>
            <person name="Grundmann M."/>
            <person name="Rupp O."/>
            <person name="Lauersen K.J."/>
            <person name="Blifernez-Klassen O."/>
            <person name="Kalinowski J."/>
            <person name="Goesmann A."/>
            <person name="Mussgnug J.H."/>
            <person name="Kruse O."/>
        </authorList>
    </citation>
    <scope>NUCLEOTIDE SEQUENCE [LARGE SCALE GENOMIC DNA]</scope>
    <source>
        <strain evidence="2 3">SAG 48.87</strain>
    </source>
</reference>
<accession>A0A0D2MX34</accession>
<evidence type="ECO:0000313" key="3">
    <source>
        <dbReference type="Proteomes" id="UP000054498"/>
    </source>
</evidence>
<dbReference type="Proteomes" id="UP000054498">
    <property type="component" value="Unassembled WGS sequence"/>
</dbReference>
<sequence>MSSVEDETPQKLKPQSSRGRRIPSFNDFCATTMDDAETLLSLTSQGSSSSTASTPRTPAGERGFAATFARSLEARGSDSYNFDISC</sequence>
<dbReference type="RefSeq" id="XP_013904011.1">
    <property type="nucleotide sequence ID" value="XM_014048557.1"/>
</dbReference>
<feature type="region of interest" description="Disordered" evidence="1">
    <location>
        <begin position="42"/>
        <end position="61"/>
    </location>
</feature>
<feature type="compositionally biased region" description="Low complexity" evidence="1">
    <location>
        <begin position="42"/>
        <end position="54"/>
    </location>
</feature>
<evidence type="ECO:0000313" key="2">
    <source>
        <dbReference type="EMBL" id="KIZ04992.1"/>
    </source>
</evidence>
<gene>
    <name evidence="2" type="ORF">MNEG_2967</name>
</gene>
<name>A0A0D2MX34_9CHLO</name>
<dbReference type="OrthoDB" id="10568788at2759"/>
<dbReference type="EMBL" id="KK100574">
    <property type="protein sequence ID" value="KIZ04992.1"/>
    <property type="molecule type" value="Genomic_DNA"/>
</dbReference>
<protein>
    <submittedName>
        <fullName evidence="2">Uncharacterized protein</fullName>
    </submittedName>
</protein>
<feature type="region of interest" description="Disordered" evidence="1">
    <location>
        <begin position="1"/>
        <end position="26"/>
    </location>
</feature>